<keyword evidence="1" id="KW-0732">Signal</keyword>
<accession>A0A9X0HIW2</accession>
<protein>
    <recommendedName>
        <fullName evidence="4">SbsA Ig-like domain-containing protein</fullName>
    </recommendedName>
</protein>
<feature type="signal peptide" evidence="1">
    <location>
        <begin position="1"/>
        <end position="28"/>
    </location>
</feature>
<feature type="chain" id="PRO_5040805201" description="SbsA Ig-like domain-containing protein" evidence="1">
    <location>
        <begin position="29"/>
        <end position="1052"/>
    </location>
</feature>
<evidence type="ECO:0008006" key="4">
    <source>
        <dbReference type="Google" id="ProtNLM"/>
    </source>
</evidence>
<proteinExistence type="predicted"/>
<sequence>MLSPFSLRCLGLLTVFGLAGAFATPALAQTAGVGIGSASFTPDGSALLELRSTTQGILAPRMTSAQRTAIANPAPGLLVYQTDGMLLGLWQNQGTAAAPNWQRVGDGLGNHAATQNLNLGTYKLVNGSSSGIGVSSMGGLELGTSTGNNILIGSSAGLNLSSGLYNLFVGHQAGANNTTGSANHFNGFASGLSNTTGSVNYFSGYMTGQDNTTASGNHFVGYQAGWRNTIGVQNQFSGFQSGYNSTTGSSNYFDGYQSGYANTTGSNNHYSGYLSGTASTGEYNQFVGNKSGWQNTTGSRNYFSGYQSGDANTTGSNNLFVGFAGGYLNTTGSNNTALGYEAGPTTGNLTNAGAIGYRAKVSQSNSLVLGGTGADAVKVGIGTTAPSQALEVAGNVKISGASNGLTFPDGTVQTTAATGNGSAATASNGLTKTGNDIALGGALTAATQLAIDGNNLSFVSGNGASVADQVSHAATAAGNPSTPTWQTFTPGATGQLTRLELPMRSISGAAITTDVTVSVYSGATTSGTPLAVATKNATLPSTTEGATVVFDFSNAPALVAGSTYTFQLTSPTAVSARQSCENIYAGGRDAFGASCDLLFRTYMRSDASTVLALNATGNVGVGTAAPTQKLEVAGNVKLSGAGSGLHFPDGTVQTTAATSGSSTTASNGLTKTGSDIALGGTLTQATRVITGNNQLSFLSNDGTAAFIDQENTIGSAGASMGGWQSFTPSVTGELMTFETGYNGSGSTTFTVALHAGTGTGSTPLYSFTQPTTIPTNGSMTVFTFPAPPTVTAGQVYTVSVIPNTALGSWRLNYANSYAGGRSFNAPDWDLVFRTTMRTGAATTLALTGTGNVGVGTAVPTQKLEVAGQVYSSSGGFRFPDGSVQTTAATPAASTTASNGLTKTGDEVKLGGTLSENTVLIQANRSFSFTGGNLGLAVSSSAEVTSPVTVGGALAVPFTETTGTSFSLNSLHQTVRRINACTSVSLPDPGTCRGRVYTIINSTSGGTYTLSLSAVNNASIYDDVLGSSVTSLASAKRLTVQSSGSSWIVISRD</sequence>
<gene>
    <name evidence="2" type="ORF">ASU33_05095</name>
</gene>
<dbReference type="OrthoDB" id="1163828at2"/>
<evidence type="ECO:0000313" key="3">
    <source>
        <dbReference type="Proteomes" id="UP000054223"/>
    </source>
</evidence>
<name>A0A9X0HIW2_SOLP1</name>
<comment type="caution">
    <text evidence="2">The sequence shown here is derived from an EMBL/GenBank/DDBJ whole genome shotgun (WGS) entry which is preliminary data.</text>
</comment>
<evidence type="ECO:0000256" key="1">
    <source>
        <dbReference type="SAM" id="SignalP"/>
    </source>
</evidence>
<dbReference type="Proteomes" id="UP000054223">
    <property type="component" value="Unassembled WGS sequence"/>
</dbReference>
<dbReference type="EMBL" id="LNAL01000008">
    <property type="protein sequence ID" value="KUG06715.1"/>
    <property type="molecule type" value="Genomic_DNA"/>
</dbReference>
<dbReference type="AlphaFoldDB" id="A0A9X0HIW2"/>
<keyword evidence="3" id="KW-1185">Reference proteome</keyword>
<reference evidence="2 3" key="1">
    <citation type="submission" date="2015-11" db="EMBL/GenBank/DDBJ databases">
        <title>Solirubrum puertoriconensis gen. nov. an environmental bacteria isolated in Puerto Rico.</title>
        <authorList>
            <person name="Cuebas-Irizarry M.F."/>
            <person name="Montalvo-Rodriguez R."/>
        </authorList>
    </citation>
    <scope>NUCLEOTIDE SEQUENCE [LARGE SCALE GENOMIC DNA]</scope>
    <source>
        <strain evidence="2 3">MC1A</strain>
    </source>
</reference>
<organism evidence="2 3">
    <name type="scientific">Solirubrum puertoriconensis</name>
    <dbReference type="NCBI Taxonomy" id="1751427"/>
    <lineage>
        <taxon>Bacteria</taxon>
        <taxon>Pseudomonadati</taxon>
        <taxon>Bacteroidota</taxon>
        <taxon>Cytophagia</taxon>
        <taxon>Cytophagales</taxon>
    </lineage>
</organism>
<dbReference type="RefSeq" id="WP_059072407.1">
    <property type="nucleotide sequence ID" value="NZ_LNAL01000008.1"/>
</dbReference>
<evidence type="ECO:0000313" key="2">
    <source>
        <dbReference type="EMBL" id="KUG06715.1"/>
    </source>
</evidence>